<keyword evidence="2" id="KW-1185">Reference proteome</keyword>
<proteinExistence type="predicted"/>
<name>A0A392SZ84_9FABA</name>
<evidence type="ECO:0000313" key="2">
    <source>
        <dbReference type="Proteomes" id="UP000265520"/>
    </source>
</evidence>
<feature type="non-terminal residue" evidence="1">
    <location>
        <position position="28"/>
    </location>
</feature>
<reference evidence="1 2" key="1">
    <citation type="journal article" date="2018" name="Front. Plant Sci.">
        <title>Red Clover (Trifolium pratense) and Zigzag Clover (T. medium) - A Picture of Genomic Similarities and Differences.</title>
        <authorList>
            <person name="Dluhosova J."/>
            <person name="Istvanek J."/>
            <person name="Nedelnik J."/>
            <person name="Repkova J."/>
        </authorList>
    </citation>
    <scope>NUCLEOTIDE SEQUENCE [LARGE SCALE GENOMIC DNA]</scope>
    <source>
        <strain evidence="2">cv. 10/8</strain>
        <tissue evidence="1">Leaf</tissue>
    </source>
</reference>
<organism evidence="1 2">
    <name type="scientific">Trifolium medium</name>
    <dbReference type="NCBI Taxonomy" id="97028"/>
    <lineage>
        <taxon>Eukaryota</taxon>
        <taxon>Viridiplantae</taxon>
        <taxon>Streptophyta</taxon>
        <taxon>Embryophyta</taxon>
        <taxon>Tracheophyta</taxon>
        <taxon>Spermatophyta</taxon>
        <taxon>Magnoliopsida</taxon>
        <taxon>eudicotyledons</taxon>
        <taxon>Gunneridae</taxon>
        <taxon>Pentapetalae</taxon>
        <taxon>rosids</taxon>
        <taxon>fabids</taxon>
        <taxon>Fabales</taxon>
        <taxon>Fabaceae</taxon>
        <taxon>Papilionoideae</taxon>
        <taxon>50 kb inversion clade</taxon>
        <taxon>NPAAA clade</taxon>
        <taxon>Hologalegina</taxon>
        <taxon>IRL clade</taxon>
        <taxon>Trifolieae</taxon>
        <taxon>Trifolium</taxon>
    </lineage>
</organism>
<comment type="caution">
    <text evidence="1">The sequence shown here is derived from an EMBL/GenBank/DDBJ whole genome shotgun (WGS) entry which is preliminary data.</text>
</comment>
<dbReference type="AlphaFoldDB" id="A0A392SZ84"/>
<evidence type="ECO:0000313" key="1">
    <source>
        <dbReference type="EMBL" id="MCI53170.1"/>
    </source>
</evidence>
<dbReference type="Proteomes" id="UP000265520">
    <property type="component" value="Unassembled WGS sequence"/>
</dbReference>
<sequence>MKFESDMKVIHDFAQALESRDGFNVKEG</sequence>
<protein>
    <submittedName>
        <fullName evidence="1">Uncharacterized protein</fullName>
    </submittedName>
</protein>
<accession>A0A392SZ84</accession>
<dbReference type="EMBL" id="LXQA010459057">
    <property type="protein sequence ID" value="MCI53170.1"/>
    <property type="molecule type" value="Genomic_DNA"/>
</dbReference>